<dbReference type="InterPro" id="IPR002941">
    <property type="entry name" value="DNA_methylase_N4/N6"/>
</dbReference>
<dbReference type="Pfam" id="PF01555">
    <property type="entry name" value="N6_N4_Mtase"/>
    <property type="match status" value="1"/>
</dbReference>
<evidence type="ECO:0000256" key="2">
    <source>
        <dbReference type="ARBA" id="ARBA00022603"/>
    </source>
</evidence>
<protein>
    <recommendedName>
        <fullName evidence="4">Methyltransferase</fullName>
        <ecNumber evidence="4">2.1.1.-</ecNumber>
    </recommendedName>
</protein>
<reference evidence="6 7" key="1">
    <citation type="journal article" date="2014" name="Appl. Environ. Microbiol.">
        <title>Elucidation of insertion elements encoded on plasmids and in vitro construction of shuttle vectors from the toxic cyanobacterium Planktothrix.</title>
        <authorList>
            <person name="Christiansen G."/>
            <person name="Goesmann A."/>
            <person name="Kurmayer R."/>
        </authorList>
    </citation>
    <scope>NUCLEOTIDE SEQUENCE [LARGE SCALE GENOMIC DNA]</scope>
    <source>
        <strain evidence="6 7">NIVA-CYA 126/8</strain>
    </source>
</reference>
<dbReference type="GO" id="GO:0008170">
    <property type="term" value="F:N-methyltransferase activity"/>
    <property type="evidence" value="ECO:0007669"/>
    <property type="project" value="InterPro"/>
</dbReference>
<gene>
    <name evidence="6" type="ORF">A19Y_2264</name>
</gene>
<dbReference type="HOGENOM" id="CLU_024927_5_1_3"/>
<name>A0A073CFW5_PLAA1</name>
<organism evidence="6 7">
    <name type="scientific">Planktothrix agardhii (strain NIVA-CYA 126/8)</name>
    <dbReference type="NCBI Taxonomy" id="388467"/>
    <lineage>
        <taxon>Bacteria</taxon>
        <taxon>Bacillati</taxon>
        <taxon>Cyanobacteriota</taxon>
        <taxon>Cyanophyceae</taxon>
        <taxon>Oscillatoriophycideae</taxon>
        <taxon>Oscillatoriales</taxon>
        <taxon>Microcoleaceae</taxon>
        <taxon>Planktothrix</taxon>
    </lineage>
</organism>
<dbReference type="eggNOG" id="COG2189">
    <property type="taxonomic scope" value="Bacteria"/>
</dbReference>
<dbReference type="GO" id="GO:0003677">
    <property type="term" value="F:DNA binding"/>
    <property type="evidence" value="ECO:0007669"/>
    <property type="project" value="InterPro"/>
</dbReference>
<accession>A0A073CFW5</accession>
<dbReference type="Proteomes" id="UP000027395">
    <property type="component" value="Chromosome"/>
</dbReference>
<dbReference type="STRING" id="388467.A19Y_2264"/>
<keyword evidence="3 6" id="KW-0808">Transferase</keyword>
<dbReference type="AlphaFoldDB" id="A0A073CFW5"/>
<comment type="similarity">
    <text evidence="1 4">Belongs to the N(4)/N(6)-methyltransferase family.</text>
</comment>
<dbReference type="InterPro" id="IPR001091">
    <property type="entry name" value="RM_Methyltransferase"/>
</dbReference>
<evidence type="ECO:0000313" key="7">
    <source>
        <dbReference type="Proteomes" id="UP000027395"/>
    </source>
</evidence>
<evidence type="ECO:0000259" key="5">
    <source>
        <dbReference type="Pfam" id="PF01555"/>
    </source>
</evidence>
<feature type="domain" description="DNA methylase N-4/N-6" evidence="5">
    <location>
        <begin position="24"/>
        <end position="288"/>
    </location>
</feature>
<keyword evidence="2 6" id="KW-0489">Methyltransferase</keyword>
<dbReference type="EMBL" id="CM002803">
    <property type="protein sequence ID" value="KEI67199.1"/>
    <property type="molecule type" value="Genomic_DNA"/>
</dbReference>
<keyword evidence="7" id="KW-1185">Reference proteome</keyword>
<dbReference type="Gene3D" id="3.40.50.150">
    <property type="entry name" value="Vaccinia Virus protein VP39"/>
    <property type="match status" value="1"/>
</dbReference>
<dbReference type="GO" id="GO:0005737">
    <property type="term" value="C:cytoplasm"/>
    <property type="evidence" value="ECO:0007669"/>
    <property type="project" value="TreeGrafter"/>
</dbReference>
<evidence type="ECO:0000256" key="4">
    <source>
        <dbReference type="RuleBase" id="RU362026"/>
    </source>
</evidence>
<dbReference type="InterPro" id="IPR029063">
    <property type="entry name" value="SAM-dependent_MTases_sf"/>
</dbReference>
<dbReference type="GeneID" id="77289247"/>
<evidence type="ECO:0000256" key="3">
    <source>
        <dbReference type="ARBA" id="ARBA00022679"/>
    </source>
</evidence>
<sequence length="342" mass="39960">MMDLDKIIHGDCIEILKEIPDRSIDLIILDPPYWKVISEQWDYKWRTHNDYSQWCFAWLSEIARVIKLSGSLYLFGYLRNLIPLCSEIGDLGFLLRQQIVIDKGIRAIGGRATKGYKMFPNVTESLLFFIFDSKPFIKQFLKDRQKELKLTAQEINKKLGVKENGGGMWSLYTGDNILAQVPTREMWGKLQEILEFEYPYENIAQVFNIEMGVTDVWTDIDFYQEEREHPTQKPVKLMERIIKASSNEGMIVLDPFMGSGSTALACINLKRHFMGIEKEDKYVRIAEERIKKLEFQSNQESFITYDKNIIDQTNFKKNKKISNTDLLSSPYEQLVIDFDSLQ</sequence>
<dbReference type="PROSITE" id="PS00092">
    <property type="entry name" value="N6_MTASE"/>
    <property type="match status" value="1"/>
</dbReference>
<dbReference type="SUPFAM" id="SSF53335">
    <property type="entry name" value="S-adenosyl-L-methionine-dependent methyltransferases"/>
    <property type="match status" value="1"/>
</dbReference>
<dbReference type="InterPro" id="IPR002052">
    <property type="entry name" value="DNA_methylase_N6_adenine_CS"/>
</dbReference>
<dbReference type="PANTHER" id="PTHR13370:SF3">
    <property type="entry name" value="TRNA (GUANINE(10)-N2)-METHYLTRANSFERASE HOMOLOG"/>
    <property type="match status" value="1"/>
</dbReference>
<dbReference type="CDD" id="cd02440">
    <property type="entry name" value="AdoMet_MTases"/>
    <property type="match status" value="1"/>
</dbReference>
<proteinExistence type="inferred from homology"/>
<dbReference type="PATRIC" id="fig|388467.6.peg.2207"/>
<dbReference type="PANTHER" id="PTHR13370">
    <property type="entry name" value="RNA METHYLASE-RELATED"/>
    <property type="match status" value="1"/>
</dbReference>
<dbReference type="EC" id="2.1.1.-" evidence="4"/>
<evidence type="ECO:0000313" key="6">
    <source>
        <dbReference type="EMBL" id="KEI67199.1"/>
    </source>
</evidence>
<dbReference type="PRINTS" id="PR00508">
    <property type="entry name" value="S21N4MTFRASE"/>
</dbReference>
<dbReference type="RefSeq" id="WP_042154226.1">
    <property type="nucleotide sequence ID" value="NZ_CM002803.1"/>
</dbReference>
<dbReference type="GO" id="GO:0032259">
    <property type="term" value="P:methylation"/>
    <property type="evidence" value="ECO:0007669"/>
    <property type="project" value="UniProtKB-KW"/>
</dbReference>
<evidence type="ECO:0000256" key="1">
    <source>
        <dbReference type="ARBA" id="ARBA00006594"/>
    </source>
</evidence>